<reference evidence="1" key="1">
    <citation type="journal article" date="2020" name="Nature">
        <title>Giant virus diversity and host interactions through global metagenomics.</title>
        <authorList>
            <person name="Schulz F."/>
            <person name="Roux S."/>
            <person name="Paez-Espino D."/>
            <person name="Jungbluth S."/>
            <person name="Walsh D.A."/>
            <person name="Denef V.J."/>
            <person name="McMahon K.D."/>
            <person name="Konstantinidis K.T."/>
            <person name="Eloe-Fadrosh E.A."/>
            <person name="Kyrpides N.C."/>
            <person name="Woyke T."/>
        </authorList>
    </citation>
    <scope>NUCLEOTIDE SEQUENCE</scope>
    <source>
        <strain evidence="1">GVMAG-M-3300027747-57</strain>
    </source>
</reference>
<evidence type="ECO:0000313" key="1">
    <source>
        <dbReference type="EMBL" id="QHU05967.1"/>
    </source>
</evidence>
<sequence length="42" mass="4895">MTVIFLLKKDVKNPVKSNTKNENISLVFKKYIKSNNAKITRK</sequence>
<organism evidence="1">
    <name type="scientific">viral metagenome</name>
    <dbReference type="NCBI Taxonomy" id="1070528"/>
    <lineage>
        <taxon>unclassified sequences</taxon>
        <taxon>metagenomes</taxon>
        <taxon>organismal metagenomes</taxon>
    </lineage>
</organism>
<proteinExistence type="predicted"/>
<name>A0A6C0JND9_9ZZZZ</name>
<dbReference type="EMBL" id="MN740430">
    <property type="protein sequence ID" value="QHU05967.1"/>
    <property type="molecule type" value="Genomic_DNA"/>
</dbReference>
<accession>A0A6C0JND9</accession>
<dbReference type="AlphaFoldDB" id="A0A6C0JND9"/>
<protein>
    <submittedName>
        <fullName evidence="1">Uncharacterized protein</fullName>
    </submittedName>
</protein>